<gene>
    <name evidence="3" type="ORF">GCM10009737_21650</name>
</gene>
<name>A0ABN2PFZ1_9ACTN</name>
<feature type="transmembrane region" description="Helical" evidence="2">
    <location>
        <begin position="34"/>
        <end position="55"/>
    </location>
</feature>
<evidence type="ECO:0000313" key="4">
    <source>
        <dbReference type="Proteomes" id="UP001501612"/>
    </source>
</evidence>
<dbReference type="EMBL" id="BAAAMY010000004">
    <property type="protein sequence ID" value="GAA1919741.1"/>
    <property type="molecule type" value="Genomic_DNA"/>
</dbReference>
<organism evidence="3 4">
    <name type="scientific">Nocardioides lentus</name>
    <dbReference type="NCBI Taxonomy" id="338077"/>
    <lineage>
        <taxon>Bacteria</taxon>
        <taxon>Bacillati</taxon>
        <taxon>Actinomycetota</taxon>
        <taxon>Actinomycetes</taxon>
        <taxon>Propionibacteriales</taxon>
        <taxon>Nocardioidaceae</taxon>
        <taxon>Nocardioides</taxon>
    </lineage>
</organism>
<dbReference type="Proteomes" id="UP001501612">
    <property type="component" value="Unassembled WGS sequence"/>
</dbReference>
<reference evidence="3 4" key="1">
    <citation type="journal article" date="2019" name="Int. J. Syst. Evol. Microbiol.">
        <title>The Global Catalogue of Microorganisms (GCM) 10K type strain sequencing project: providing services to taxonomists for standard genome sequencing and annotation.</title>
        <authorList>
            <consortium name="The Broad Institute Genomics Platform"/>
            <consortium name="The Broad Institute Genome Sequencing Center for Infectious Disease"/>
            <person name="Wu L."/>
            <person name="Ma J."/>
        </authorList>
    </citation>
    <scope>NUCLEOTIDE SEQUENCE [LARGE SCALE GENOMIC DNA]</scope>
    <source>
        <strain evidence="3 4">JCM 14046</strain>
    </source>
</reference>
<keyword evidence="4" id="KW-1185">Reference proteome</keyword>
<evidence type="ECO:0000256" key="1">
    <source>
        <dbReference type="SAM" id="MobiDB-lite"/>
    </source>
</evidence>
<proteinExistence type="predicted"/>
<keyword evidence="2" id="KW-1133">Transmembrane helix</keyword>
<accession>A0ABN2PFZ1</accession>
<evidence type="ECO:0000313" key="3">
    <source>
        <dbReference type="EMBL" id="GAA1919741.1"/>
    </source>
</evidence>
<feature type="region of interest" description="Disordered" evidence="1">
    <location>
        <begin position="76"/>
        <end position="103"/>
    </location>
</feature>
<sequence>MTALAAGLVVAGAGPASAVPEGWSDPEPVSGLTVLVLLVGIPLGLVVLVALMVYVPALVRGERVAPGSGRIEELWIGGPRSGTKQLAGPDGDDSQAGGARGTW</sequence>
<keyword evidence="2" id="KW-0812">Transmembrane</keyword>
<protein>
    <submittedName>
        <fullName evidence="3">Uncharacterized protein</fullName>
    </submittedName>
</protein>
<evidence type="ECO:0000256" key="2">
    <source>
        <dbReference type="SAM" id="Phobius"/>
    </source>
</evidence>
<comment type="caution">
    <text evidence="3">The sequence shown here is derived from an EMBL/GenBank/DDBJ whole genome shotgun (WGS) entry which is preliminary data.</text>
</comment>
<keyword evidence="2" id="KW-0472">Membrane</keyword>